<keyword evidence="1" id="KW-0472">Membrane</keyword>
<keyword evidence="3" id="KW-1185">Reference proteome</keyword>
<reference evidence="2" key="1">
    <citation type="submission" date="2020-11" db="EMBL/GenBank/DDBJ databases">
        <authorList>
            <consortium name="DOE Joint Genome Institute"/>
            <person name="Ahrendt S."/>
            <person name="Riley R."/>
            <person name="Andreopoulos W."/>
            <person name="Labutti K."/>
            <person name="Pangilinan J."/>
            <person name="Ruiz-Duenas F.J."/>
            <person name="Barrasa J.M."/>
            <person name="Sanchez-Garcia M."/>
            <person name="Camarero S."/>
            <person name="Miyauchi S."/>
            <person name="Serrano A."/>
            <person name="Linde D."/>
            <person name="Babiker R."/>
            <person name="Drula E."/>
            <person name="Ayuso-Fernandez I."/>
            <person name="Pacheco R."/>
            <person name="Padilla G."/>
            <person name="Ferreira P."/>
            <person name="Barriuso J."/>
            <person name="Kellner H."/>
            <person name="Castanera R."/>
            <person name="Alfaro M."/>
            <person name="Ramirez L."/>
            <person name="Pisabarro A.G."/>
            <person name="Kuo A."/>
            <person name="Tritt A."/>
            <person name="Lipzen A."/>
            <person name="He G."/>
            <person name="Yan M."/>
            <person name="Ng V."/>
            <person name="Cullen D."/>
            <person name="Martin F."/>
            <person name="Rosso M.-N."/>
            <person name="Henrissat B."/>
            <person name="Hibbett D."/>
            <person name="Martinez A.T."/>
            <person name="Grigoriev I.V."/>
        </authorList>
    </citation>
    <scope>NUCLEOTIDE SEQUENCE</scope>
    <source>
        <strain evidence="2">CIRM-BRFM 674</strain>
    </source>
</reference>
<sequence length="182" mass="20177">MLHIVPCTSFIGVFSGFLLYGVLNPWTPQRSPTGMYCHISSPGPREIAGAIAIVAMVLIIAVEALIIITLRRISGSFRSLFHNDAYIAPDGLVRVIIFSVGPFLAIVVSGAQYFDKTDAQTADLSILLALGNLYDIRDPEDMINNMSLTFNQFHLLLSLSLDLRRYCILYLCYFLNTLNVLS</sequence>
<feature type="transmembrane region" description="Helical" evidence="1">
    <location>
        <begin position="7"/>
        <end position="27"/>
    </location>
</feature>
<name>A0A9P6CQI4_9AGAR</name>
<feature type="transmembrane region" description="Helical" evidence="1">
    <location>
        <begin position="91"/>
        <end position="114"/>
    </location>
</feature>
<comment type="caution">
    <text evidence="2">The sequence shown here is derived from an EMBL/GenBank/DDBJ whole genome shotgun (WGS) entry which is preliminary data.</text>
</comment>
<dbReference type="Proteomes" id="UP000807469">
    <property type="component" value="Unassembled WGS sequence"/>
</dbReference>
<evidence type="ECO:0000256" key="1">
    <source>
        <dbReference type="SAM" id="Phobius"/>
    </source>
</evidence>
<dbReference type="OrthoDB" id="2988301at2759"/>
<accession>A0A9P6CQI4</accession>
<gene>
    <name evidence="2" type="ORF">BDN70DRAFT_274472</name>
</gene>
<keyword evidence="1" id="KW-1133">Transmembrane helix</keyword>
<keyword evidence="1" id="KW-0812">Transmembrane</keyword>
<dbReference type="EMBL" id="MU155347">
    <property type="protein sequence ID" value="KAF9475102.1"/>
    <property type="molecule type" value="Genomic_DNA"/>
</dbReference>
<organism evidence="2 3">
    <name type="scientific">Pholiota conissans</name>
    <dbReference type="NCBI Taxonomy" id="109636"/>
    <lineage>
        <taxon>Eukaryota</taxon>
        <taxon>Fungi</taxon>
        <taxon>Dikarya</taxon>
        <taxon>Basidiomycota</taxon>
        <taxon>Agaricomycotina</taxon>
        <taxon>Agaricomycetes</taxon>
        <taxon>Agaricomycetidae</taxon>
        <taxon>Agaricales</taxon>
        <taxon>Agaricineae</taxon>
        <taxon>Strophariaceae</taxon>
        <taxon>Pholiota</taxon>
    </lineage>
</organism>
<proteinExistence type="predicted"/>
<dbReference type="AlphaFoldDB" id="A0A9P6CQI4"/>
<feature type="transmembrane region" description="Helical" evidence="1">
    <location>
        <begin position="47"/>
        <end position="70"/>
    </location>
</feature>
<evidence type="ECO:0000313" key="3">
    <source>
        <dbReference type="Proteomes" id="UP000807469"/>
    </source>
</evidence>
<evidence type="ECO:0000313" key="2">
    <source>
        <dbReference type="EMBL" id="KAF9475102.1"/>
    </source>
</evidence>
<protein>
    <submittedName>
        <fullName evidence="2">Uncharacterized protein</fullName>
    </submittedName>
</protein>